<accession>A0A926IM56</accession>
<organism evidence="2 3">
    <name type="scientific">Wansuia hejianensis</name>
    <dbReference type="NCBI Taxonomy" id="2763667"/>
    <lineage>
        <taxon>Bacteria</taxon>
        <taxon>Bacillati</taxon>
        <taxon>Bacillota</taxon>
        <taxon>Clostridia</taxon>
        <taxon>Lachnospirales</taxon>
        <taxon>Lachnospiraceae</taxon>
        <taxon>Wansuia</taxon>
    </lineage>
</organism>
<feature type="transmembrane region" description="Helical" evidence="1">
    <location>
        <begin position="165"/>
        <end position="193"/>
    </location>
</feature>
<dbReference type="Proteomes" id="UP000601522">
    <property type="component" value="Unassembled WGS sequence"/>
</dbReference>
<comment type="caution">
    <text evidence="2">The sequence shown here is derived from an EMBL/GenBank/DDBJ whole genome shotgun (WGS) entry which is preliminary data.</text>
</comment>
<keyword evidence="1" id="KW-1133">Transmembrane helix</keyword>
<feature type="transmembrane region" description="Helical" evidence="1">
    <location>
        <begin position="348"/>
        <end position="368"/>
    </location>
</feature>
<evidence type="ECO:0000313" key="2">
    <source>
        <dbReference type="EMBL" id="MBC8590266.1"/>
    </source>
</evidence>
<protein>
    <submittedName>
        <fullName evidence="2">Uncharacterized protein</fullName>
    </submittedName>
</protein>
<dbReference type="AlphaFoldDB" id="A0A926IM56"/>
<feature type="transmembrane region" description="Helical" evidence="1">
    <location>
        <begin position="380"/>
        <end position="398"/>
    </location>
</feature>
<feature type="transmembrane region" description="Helical" evidence="1">
    <location>
        <begin position="493"/>
        <end position="514"/>
    </location>
</feature>
<proteinExistence type="predicted"/>
<evidence type="ECO:0000256" key="1">
    <source>
        <dbReference type="SAM" id="Phobius"/>
    </source>
</evidence>
<feature type="transmembrane region" description="Helical" evidence="1">
    <location>
        <begin position="137"/>
        <end position="159"/>
    </location>
</feature>
<feature type="transmembrane region" description="Helical" evidence="1">
    <location>
        <begin position="429"/>
        <end position="448"/>
    </location>
</feature>
<feature type="transmembrane region" description="Helical" evidence="1">
    <location>
        <begin position="94"/>
        <end position="116"/>
    </location>
</feature>
<gene>
    <name evidence="2" type="ORF">H8689_03805</name>
</gene>
<evidence type="ECO:0000313" key="3">
    <source>
        <dbReference type="Proteomes" id="UP000601522"/>
    </source>
</evidence>
<reference evidence="2 3" key="1">
    <citation type="submission" date="2020-08" db="EMBL/GenBank/DDBJ databases">
        <title>Genome public.</title>
        <authorList>
            <person name="Liu C."/>
            <person name="Sun Q."/>
        </authorList>
    </citation>
    <scope>NUCLEOTIDE SEQUENCE [LARGE SCALE GENOMIC DNA]</scope>
    <source>
        <strain evidence="2 3">NSJ-26</strain>
    </source>
</reference>
<feature type="transmembrane region" description="Helical" evidence="1">
    <location>
        <begin position="454"/>
        <end position="472"/>
    </location>
</feature>
<keyword evidence="3" id="KW-1185">Reference proteome</keyword>
<feature type="transmembrane region" description="Helical" evidence="1">
    <location>
        <begin position="520"/>
        <end position="539"/>
    </location>
</feature>
<keyword evidence="1" id="KW-0472">Membrane</keyword>
<sequence>MKDYKVLKFLDRFKGLFKKFDIDYKAMRKILQVKLLLDSRRVATVLQNNNSKNDDKKDKNNFISSLWIYLLLGLVMIPLVLIGESYIFQMSIVFGIFMFFMITSLISDFSSVLLDLRDKEILLSRPINSRTLNMAKVLHIFFYVSMISMALMGPSLIASLMKKGFLFFILLLAEIILVDLFLIVFTGLIYMLILRFFDGEKLKDIINYVQIGLTIIISLGYQLIGRLFNFIDIDKIQFSGKWWSYIIPPIWFAAPFELILNNNRQINIIAYSLMALIIPITSIIVYIKLMPEFERNLQKLRNVGMAKKSRSKFSDIMGKIACRTKEERNFYRFSTNMIKNEREFKLKVYPNIGFGFIFPFIMLFSLSVGSKFSEVRDSKLYYNIYFILFAVTAMVQFLDRSGNYKGAWIYQTLPIDYPEYIYRGAVKAVFINLFTPLYILVSIIFLIIFRIRIIPHIIAAYLSMMLATSIIFKINNKDLPFSKAFSVTEKGGLLPAFLSLIIEGALFAAHYFVAKASYGVYIYIIMALIANAITWKYFFRVQGNH</sequence>
<dbReference type="EMBL" id="JACRTK010000001">
    <property type="protein sequence ID" value="MBC8590266.1"/>
    <property type="molecule type" value="Genomic_DNA"/>
</dbReference>
<keyword evidence="1" id="KW-0812">Transmembrane</keyword>
<feature type="transmembrane region" description="Helical" evidence="1">
    <location>
        <begin position="268"/>
        <end position="289"/>
    </location>
</feature>
<feature type="transmembrane region" description="Helical" evidence="1">
    <location>
        <begin position="66"/>
        <end position="88"/>
    </location>
</feature>
<name>A0A926IM56_9FIRM</name>
<dbReference type="RefSeq" id="WP_249323085.1">
    <property type="nucleotide sequence ID" value="NZ_JACRTK010000001.1"/>
</dbReference>
<feature type="transmembrane region" description="Helical" evidence="1">
    <location>
        <begin position="205"/>
        <end position="224"/>
    </location>
</feature>